<dbReference type="Gene3D" id="1.10.3290.20">
    <property type="match status" value="1"/>
</dbReference>
<keyword evidence="3" id="KW-1185">Reference proteome</keyword>
<feature type="region of interest" description="Disordered" evidence="1">
    <location>
        <begin position="11"/>
        <end position="74"/>
    </location>
</feature>
<sequence length="356" mass="39395">MFLFEYATLPSSPIRPHSSSESILPSRQGPEKAKPMLSALEEAAATLADTLPTRAVPNSQNVAKPLSRQSSANSLQGRYTQLLNSSDLDDNEVSGSDDFEIVSDDEDDFVELTAQQKQTAYSECQMSGSALVQSRFEENGFPELLTKLGDMRNELANIHQDPKKADFGIHREPDTGIRRNHSSTEVNDHNYPEHMVALTQFLKGKIGELTGEESTLANFSHHYTTETGDDITTTEMIVLSRNVALDRIPFRLGHTNATHFKTLEAEASKFFNQTVDRFNVGDTPGAVSALSKFVYVFAHAMPFYRGSAMVGEIFTHGILEKIGISKNFQDLKGLDFLAFTNTQESFEAAFKAKLAL</sequence>
<dbReference type="EMBL" id="JANKHG010000014">
    <property type="protein sequence ID" value="MCR2745794.1"/>
    <property type="molecule type" value="Genomic_DNA"/>
</dbReference>
<feature type="compositionally biased region" description="Polar residues" evidence="1">
    <location>
        <begin position="56"/>
        <end position="74"/>
    </location>
</feature>
<protein>
    <recommendedName>
        <fullName evidence="4">Fido domain-containing protein</fullName>
    </recommendedName>
</protein>
<reference evidence="2" key="1">
    <citation type="submission" date="2022-07" db="EMBL/GenBank/DDBJ databases">
        <authorList>
            <person name="Xamxidin M."/>
        </authorList>
    </citation>
    <scope>NUCLEOTIDE SEQUENCE</scope>
    <source>
        <strain evidence="2">YS8-69</strain>
    </source>
</reference>
<feature type="compositionally biased region" description="Basic and acidic residues" evidence="1">
    <location>
        <begin position="165"/>
        <end position="177"/>
    </location>
</feature>
<dbReference type="RefSeq" id="WP_257511026.1">
    <property type="nucleotide sequence ID" value="NZ_JANKHG010000014.1"/>
</dbReference>
<evidence type="ECO:0000313" key="3">
    <source>
        <dbReference type="Proteomes" id="UP001165267"/>
    </source>
</evidence>
<feature type="compositionally biased region" description="Low complexity" evidence="1">
    <location>
        <begin position="39"/>
        <end position="55"/>
    </location>
</feature>
<evidence type="ECO:0008006" key="4">
    <source>
        <dbReference type="Google" id="ProtNLM"/>
    </source>
</evidence>
<feature type="region of interest" description="Disordered" evidence="1">
    <location>
        <begin position="165"/>
        <end position="188"/>
    </location>
</feature>
<accession>A0ABT1XFY9</accession>
<evidence type="ECO:0000256" key="1">
    <source>
        <dbReference type="SAM" id="MobiDB-lite"/>
    </source>
</evidence>
<comment type="caution">
    <text evidence="2">The sequence shown here is derived from an EMBL/GenBank/DDBJ whole genome shotgun (WGS) entry which is preliminary data.</text>
</comment>
<dbReference type="Proteomes" id="UP001165267">
    <property type="component" value="Unassembled WGS sequence"/>
</dbReference>
<proteinExistence type="predicted"/>
<name>A0ABT1XFY9_9BURK</name>
<gene>
    <name evidence="2" type="ORF">NSP04_03940</name>
</gene>
<feature type="compositionally biased region" description="Low complexity" evidence="1">
    <location>
        <begin position="11"/>
        <end position="22"/>
    </location>
</feature>
<evidence type="ECO:0000313" key="2">
    <source>
        <dbReference type="EMBL" id="MCR2745794.1"/>
    </source>
</evidence>
<organism evidence="2 3">
    <name type="scientific">Limnobacter parvus</name>
    <dbReference type="NCBI Taxonomy" id="2939690"/>
    <lineage>
        <taxon>Bacteria</taxon>
        <taxon>Pseudomonadati</taxon>
        <taxon>Pseudomonadota</taxon>
        <taxon>Betaproteobacteria</taxon>
        <taxon>Burkholderiales</taxon>
        <taxon>Burkholderiaceae</taxon>
        <taxon>Limnobacter</taxon>
    </lineage>
</organism>